<name>A0A1X2GJL3_9FUNG</name>
<evidence type="ECO:0000256" key="1">
    <source>
        <dbReference type="SAM" id="SignalP"/>
    </source>
</evidence>
<comment type="caution">
    <text evidence="2">The sequence shown here is derived from an EMBL/GenBank/DDBJ whole genome shotgun (WGS) entry which is preliminary data.</text>
</comment>
<evidence type="ECO:0000313" key="3">
    <source>
        <dbReference type="Proteomes" id="UP000242146"/>
    </source>
</evidence>
<accession>A0A1X2GJL3</accession>
<keyword evidence="1" id="KW-0732">Signal</keyword>
<reference evidence="2 3" key="1">
    <citation type="submission" date="2016-07" db="EMBL/GenBank/DDBJ databases">
        <title>Pervasive Adenine N6-methylation of Active Genes in Fungi.</title>
        <authorList>
            <consortium name="DOE Joint Genome Institute"/>
            <person name="Mondo S.J."/>
            <person name="Dannebaum R.O."/>
            <person name="Kuo R.C."/>
            <person name="Labutti K."/>
            <person name="Haridas S."/>
            <person name="Kuo A."/>
            <person name="Salamov A."/>
            <person name="Ahrendt S.R."/>
            <person name="Lipzen A."/>
            <person name="Sullivan W."/>
            <person name="Andreopoulos W.B."/>
            <person name="Clum A."/>
            <person name="Lindquist E."/>
            <person name="Daum C."/>
            <person name="Ramamoorthy G.K."/>
            <person name="Gryganskyi A."/>
            <person name="Culley D."/>
            <person name="Magnuson J.K."/>
            <person name="James T.Y."/>
            <person name="O'Malley M.A."/>
            <person name="Stajich J.E."/>
            <person name="Spatafora J.W."/>
            <person name="Visel A."/>
            <person name="Grigoriev I.V."/>
        </authorList>
    </citation>
    <scope>NUCLEOTIDE SEQUENCE [LARGE SCALE GENOMIC DNA]</scope>
    <source>
        <strain evidence="2 3">NRRL 3301</strain>
    </source>
</reference>
<sequence>MFSQSLILAAFLAIAVSGESYDHAVIKYYDPKDGLSSTLCNLDFYNRRTLDLPSMDELLYVDPLIHCEGEETLPYGDNAASCTMGSPDAPLACETVKRVCEDGMRGKMEIGACATVPSPERNCCFTMQSPNGKGLWKKHTTGGCPYMCSGIADLSEGEWCKSCSCLNPESGEDEASYNGLC</sequence>
<dbReference type="EMBL" id="MCGT01000012">
    <property type="protein sequence ID" value="ORX55147.1"/>
    <property type="molecule type" value="Genomic_DNA"/>
</dbReference>
<feature type="chain" id="PRO_5012801113" evidence="1">
    <location>
        <begin position="21"/>
        <end position="181"/>
    </location>
</feature>
<keyword evidence="3" id="KW-1185">Reference proteome</keyword>
<evidence type="ECO:0000313" key="2">
    <source>
        <dbReference type="EMBL" id="ORX55147.1"/>
    </source>
</evidence>
<organism evidence="2 3">
    <name type="scientific">Hesseltinella vesiculosa</name>
    <dbReference type="NCBI Taxonomy" id="101127"/>
    <lineage>
        <taxon>Eukaryota</taxon>
        <taxon>Fungi</taxon>
        <taxon>Fungi incertae sedis</taxon>
        <taxon>Mucoromycota</taxon>
        <taxon>Mucoromycotina</taxon>
        <taxon>Mucoromycetes</taxon>
        <taxon>Mucorales</taxon>
        <taxon>Cunninghamellaceae</taxon>
        <taxon>Hesseltinella</taxon>
    </lineage>
</organism>
<dbReference type="AlphaFoldDB" id="A0A1X2GJL3"/>
<proteinExistence type="predicted"/>
<gene>
    <name evidence="2" type="ORF">DM01DRAFT_324387</name>
</gene>
<protein>
    <submittedName>
        <fullName evidence="2">Uncharacterized protein</fullName>
    </submittedName>
</protein>
<dbReference type="Proteomes" id="UP000242146">
    <property type="component" value="Unassembled WGS sequence"/>
</dbReference>
<feature type="signal peptide" evidence="1">
    <location>
        <begin position="1"/>
        <end position="20"/>
    </location>
</feature>